<keyword evidence="2" id="KW-1185">Reference proteome</keyword>
<accession>A0A183PWN0</accession>
<dbReference type="EMBL" id="UZAL01041078">
    <property type="protein sequence ID" value="VDP77976.1"/>
    <property type="molecule type" value="Genomic_DNA"/>
</dbReference>
<protein>
    <submittedName>
        <fullName evidence="1">Uncharacterized protein</fullName>
    </submittedName>
</protein>
<organism evidence="1 2">
    <name type="scientific">Schistosoma mattheei</name>
    <dbReference type="NCBI Taxonomy" id="31246"/>
    <lineage>
        <taxon>Eukaryota</taxon>
        <taxon>Metazoa</taxon>
        <taxon>Spiralia</taxon>
        <taxon>Lophotrochozoa</taxon>
        <taxon>Platyhelminthes</taxon>
        <taxon>Trematoda</taxon>
        <taxon>Digenea</taxon>
        <taxon>Strigeidida</taxon>
        <taxon>Schistosomatoidea</taxon>
        <taxon>Schistosomatidae</taxon>
        <taxon>Schistosoma</taxon>
    </lineage>
</organism>
<proteinExistence type="predicted"/>
<dbReference type="AlphaFoldDB" id="A0A183PWN0"/>
<evidence type="ECO:0000313" key="1">
    <source>
        <dbReference type="EMBL" id="VDP77976.1"/>
    </source>
</evidence>
<sequence>MNVLLQRTNSHLPLIRKIYVVIWKDGKSHLVQKAYFSVTHIEMGGK</sequence>
<evidence type="ECO:0000313" key="2">
    <source>
        <dbReference type="Proteomes" id="UP000269396"/>
    </source>
</evidence>
<dbReference type="Proteomes" id="UP000269396">
    <property type="component" value="Unassembled WGS sequence"/>
</dbReference>
<name>A0A183PWN0_9TREM</name>
<gene>
    <name evidence="1" type="ORF">SMTD_LOCUS18766</name>
</gene>
<reference evidence="1 2" key="1">
    <citation type="submission" date="2018-11" db="EMBL/GenBank/DDBJ databases">
        <authorList>
            <consortium name="Pathogen Informatics"/>
        </authorList>
    </citation>
    <scope>NUCLEOTIDE SEQUENCE [LARGE SCALE GENOMIC DNA]</scope>
    <source>
        <strain>Denwood</strain>
        <strain evidence="2">Zambia</strain>
    </source>
</reference>